<organism evidence="2">
    <name type="scientific">marine metagenome</name>
    <dbReference type="NCBI Taxonomy" id="408172"/>
    <lineage>
        <taxon>unclassified sequences</taxon>
        <taxon>metagenomes</taxon>
        <taxon>ecological metagenomes</taxon>
    </lineage>
</organism>
<reference evidence="2" key="1">
    <citation type="submission" date="2018-05" db="EMBL/GenBank/DDBJ databases">
        <authorList>
            <person name="Lanie J.A."/>
            <person name="Ng W.-L."/>
            <person name="Kazmierczak K.M."/>
            <person name="Andrzejewski T.M."/>
            <person name="Davidsen T.M."/>
            <person name="Wayne K.J."/>
            <person name="Tettelin H."/>
            <person name="Glass J.I."/>
            <person name="Rusch D."/>
            <person name="Podicherti R."/>
            <person name="Tsui H.-C.T."/>
            <person name="Winkler M.E."/>
        </authorList>
    </citation>
    <scope>NUCLEOTIDE SEQUENCE</scope>
</reference>
<feature type="transmembrane region" description="Helical" evidence="1">
    <location>
        <begin position="71"/>
        <end position="92"/>
    </location>
</feature>
<feature type="transmembrane region" description="Helical" evidence="1">
    <location>
        <begin position="9"/>
        <end position="28"/>
    </location>
</feature>
<name>A0A382YS97_9ZZZZ</name>
<feature type="transmembrane region" description="Helical" evidence="1">
    <location>
        <begin position="48"/>
        <end position="64"/>
    </location>
</feature>
<keyword evidence="1" id="KW-1133">Transmembrane helix</keyword>
<sequence>MNKQFIKGIFVGIIAPVVTFVIYVAFYLEANICETFNTLLEINKITHVISLSVLINLLIFFVNIKTNRDQIAKGIVLATILYAFTVLLLKFLL</sequence>
<accession>A0A382YS97</accession>
<proteinExistence type="predicted"/>
<evidence type="ECO:0000313" key="2">
    <source>
        <dbReference type="EMBL" id="SVD86094.1"/>
    </source>
</evidence>
<dbReference type="EMBL" id="UINC01178110">
    <property type="protein sequence ID" value="SVD86094.1"/>
    <property type="molecule type" value="Genomic_DNA"/>
</dbReference>
<evidence type="ECO:0000256" key="1">
    <source>
        <dbReference type="SAM" id="Phobius"/>
    </source>
</evidence>
<gene>
    <name evidence="2" type="ORF">METZ01_LOCUS438948</name>
</gene>
<keyword evidence="1" id="KW-0812">Transmembrane</keyword>
<keyword evidence="1" id="KW-0472">Membrane</keyword>
<dbReference type="AlphaFoldDB" id="A0A382YS97"/>
<protein>
    <submittedName>
        <fullName evidence="2">Uncharacterized protein</fullName>
    </submittedName>
</protein>